<sequence length="357" mass="40481">MQNFYKNKKVLITGHSGFKGSWLAQILVNWGADVIGISLPPDTKPSLFEVLKLSDRIKKNYFVDIRDFQKLKEIFETEKPEIVFHLAAQPLVRDSYDDPLKTHSTNVIGTANILQVIKEFGGVKSAVIITTDKVYENKERDYSYKETDALGGYDPYSASKAAADIVTNSYIQSFFNPNDFGSKHNTLIAVARAGNVIGGGDWAKDRLVPDMIKAIFEKKEALVIRNPKAVRPWQHVFEPLRGYLMLGQYLYNGETNKSGAWNFGPCEEDFVSVEHLIKEGILILGTGNYNIVEDNSKHEANLLKLNINKAATNLNWFPKWVLKESLKATFEWYGQFCKGSEKMMDITDQQINLYFSN</sequence>
<evidence type="ECO:0000313" key="3">
    <source>
        <dbReference type="Proteomes" id="UP000231426"/>
    </source>
</evidence>
<evidence type="ECO:0000259" key="1">
    <source>
        <dbReference type="Pfam" id="PF16363"/>
    </source>
</evidence>
<organism evidence="2 3">
    <name type="scientific">Candidatus Magasanikbacteria bacterium CG10_big_fil_rev_8_21_14_0_10_36_32</name>
    <dbReference type="NCBI Taxonomy" id="1974646"/>
    <lineage>
        <taxon>Bacteria</taxon>
        <taxon>Candidatus Magasanikiibacteriota</taxon>
    </lineage>
</organism>
<dbReference type="EMBL" id="PFBV01000005">
    <property type="protein sequence ID" value="PIT88142.1"/>
    <property type="molecule type" value="Genomic_DNA"/>
</dbReference>
<dbReference type="AlphaFoldDB" id="A0A2M6W5Q7"/>
<reference evidence="3" key="1">
    <citation type="submission" date="2017-09" db="EMBL/GenBank/DDBJ databases">
        <title>Depth-based differentiation of microbial function through sediment-hosted aquifers and enrichment of novel symbionts in the deep terrestrial subsurface.</title>
        <authorList>
            <person name="Probst A.J."/>
            <person name="Ladd B."/>
            <person name="Jarett J.K."/>
            <person name="Geller-Mcgrath D.E."/>
            <person name="Sieber C.M.K."/>
            <person name="Emerson J.B."/>
            <person name="Anantharaman K."/>
            <person name="Thomas B.C."/>
            <person name="Malmstrom R."/>
            <person name="Stieglmeier M."/>
            <person name="Klingl A."/>
            <person name="Woyke T."/>
            <person name="Ryan C.M."/>
            <person name="Banfield J.F."/>
        </authorList>
    </citation>
    <scope>NUCLEOTIDE SEQUENCE [LARGE SCALE GENOMIC DNA]</scope>
</reference>
<dbReference type="NCBIfam" id="TIGR02622">
    <property type="entry name" value="CDP_4_6_dhtase"/>
    <property type="match status" value="1"/>
</dbReference>
<gene>
    <name evidence="2" type="primary">rfbG</name>
    <name evidence="2" type="ORF">COU29_03975</name>
</gene>
<feature type="domain" description="NAD(P)-binding" evidence="1">
    <location>
        <begin position="11"/>
        <end position="327"/>
    </location>
</feature>
<dbReference type="InterPro" id="IPR016040">
    <property type="entry name" value="NAD(P)-bd_dom"/>
</dbReference>
<dbReference type="SUPFAM" id="SSF51735">
    <property type="entry name" value="NAD(P)-binding Rossmann-fold domains"/>
    <property type="match status" value="1"/>
</dbReference>
<proteinExistence type="predicted"/>
<dbReference type="Proteomes" id="UP000231426">
    <property type="component" value="Unassembled WGS sequence"/>
</dbReference>
<comment type="caution">
    <text evidence="2">The sequence shown here is derived from an EMBL/GenBank/DDBJ whole genome shotgun (WGS) entry which is preliminary data.</text>
</comment>
<dbReference type="Pfam" id="PF16363">
    <property type="entry name" value="GDP_Man_Dehyd"/>
    <property type="match status" value="1"/>
</dbReference>
<dbReference type="PANTHER" id="PTHR43000">
    <property type="entry name" value="DTDP-D-GLUCOSE 4,6-DEHYDRATASE-RELATED"/>
    <property type="match status" value="1"/>
</dbReference>
<evidence type="ECO:0000313" key="2">
    <source>
        <dbReference type="EMBL" id="PIT88142.1"/>
    </source>
</evidence>
<name>A0A2M6W5Q7_9BACT</name>
<dbReference type="InterPro" id="IPR013445">
    <property type="entry name" value="CDP_4_6_deHydtase"/>
</dbReference>
<dbReference type="InterPro" id="IPR036291">
    <property type="entry name" value="NAD(P)-bd_dom_sf"/>
</dbReference>
<accession>A0A2M6W5Q7</accession>
<dbReference type="Gene3D" id="3.90.25.10">
    <property type="entry name" value="UDP-galactose 4-epimerase, domain 1"/>
    <property type="match status" value="1"/>
</dbReference>
<dbReference type="Gene3D" id="3.40.50.720">
    <property type="entry name" value="NAD(P)-binding Rossmann-like Domain"/>
    <property type="match status" value="1"/>
</dbReference>
<protein>
    <submittedName>
        <fullName evidence="2">CDP-glucose 4,6-dehydratase</fullName>
    </submittedName>
</protein>